<dbReference type="Proteomes" id="UP000002866">
    <property type="component" value="Chromosome 2"/>
</dbReference>
<dbReference type="HOGENOM" id="CLU_132818_0_0_1"/>
<dbReference type="Gene3D" id="3.15.10.20">
    <property type="entry name" value="Activator of Hsp90 ATPase Aha1, N-terminal domain"/>
    <property type="match status" value="1"/>
</dbReference>
<dbReference type="STRING" id="1071380.I2GZU9"/>
<reference evidence="3 4" key="1">
    <citation type="journal article" date="2011" name="Proc. Natl. Acad. Sci. U.S.A.">
        <title>Evolutionary erosion of yeast sex chromosomes by mating-type switching accidents.</title>
        <authorList>
            <person name="Gordon J.L."/>
            <person name="Armisen D."/>
            <person name="Proux-Wera E."/>
            <person name="Oheigeartaigh S.S."/>
            <person name="Byrne K.P."/>
            <person name="Wolfe K.H."/>
        </authorList>
    </citation>
    <scope>NUCLEOTIDE SEQUENCE [LARGE SCALE GENOMIC DNA]</scope>
    <source>
        <strain evidence="4">ATCC 34711 / CBS 6284 / DSM 70876 / NBRC 10599 / NRRL Y-10934 / UCD 77-7</strain>
    </source>
</reference>
<dbReference type="FunCoup" id="I2GZU9">
    <property type="interactions" value="107"/>
</dbReference>
<dbReference type="InParanoid" id="I2GZU9"/>
<dbReference type="KEGG" id="tbl:TBLA_0B08360"/>
<evidence type="ECO:0000256" key="1">
    <source>
        <dbReference type="ARBA" id="ARBA00006817"/>
    </source>
</evidence>
<dbReference type="GO" id="GO:0006457">
    <property type="term" value="P:protein folding"/>
    <property type="evidence" value="ECO:0007669"/>
    <property type="project" value="EnsemblFungi"/>
</dbReference>
<keyword evidence="4" id="KW-1185">Reference proteome</keyword>
<dbReference type="EMBL" id="HE806317">
    <property type="protein sequence ID" value="CCH59651.1"/>
    <property type="molecule type" value="Genomic_DNA"/>
</dbReference>
<sequence>MAVLNPNNWHWVDKNTLPWTKEYLNTKFIDYQINSKDGKSIVKITKVTNVSGDSNVSQRKGKPICYFDLHLDMDLVILDKDLKEQSTGNIKIPEFMHDDEDFEVSTTGFDKEFEPVVVADFLPAFRKVLLEYQDDLLAEHSKYLRMD</sequence>
<dbReference type="SUPFAM" id="SSF103111">
    <property type="entry name" value="Activator of Hsp90 ATPase, Aha1"/>
    <property type="match status" value="1"/>
</dbReference>
<evidence type="ECO:0000313" key="3">
    <source>
        <dbReference type="EMBL" id="CCH59651.1"/>
    </source>
</evidence>
<dbReference type="GO" id="GO:0001671">
    <property type="term" value="F:ATPase activator activity"/>
    <property type="evidence" value="ECO:0007669"/>
    <property type="project" value="EnsemblFungi"/>
</dbReference>
<dbReference type="OMA" id="EFMHDED"/>
<dbReference type="GeneID" id="14493883"/>
<gene>
    <name evidence="3" type="primary">TBLA0B08360</name>
    <name evidence="3" type="ORF">TBLA_0B08360</name>
</gene>
<proteinExistence type="inferred from homology"/>
<protein>
    <recommendedName>
        <fullName evidence="2">Activator of Hsp90 ATPase AHSA1-like N-terminal domain-containing protein</fullName>
    </recommendedName>
</protein>
<evidence type="ECO:0000313" key="4">
    <source>
        <dbReference type="Proteomes" id="UP000002866"/>
    </source>
</evidence>
<dbReference type="PANTHER" id="PTHR13009:SF15">
    <property type="entry name" value="HSP90 CO-CHAPERONE HCH1"/>
    <property type="match status" value="1"/>
</dbReference>
<accession>I2GZU9</accession>
<feature type="domain" description="Activator of Hsp90 ATPase AHSA1-like N-terminal" evidence="2">
    <location>
        <begin position="13"/>
        <end position="142"/>
    </location>
</feature>
<dbReference type="InterPro" id="IPR015310">
    <property type="entry name" value="AHSA1-like_N"/>
</dbReference>
<dbReference type="RefSeq" id="XP_004179170.1">
    <property type="nucleotide sequence ID" value="XM_004179122.1"/>
</dbReference>
<name>I2GZU9_HENB6</name>
<dbReference type="PANTHER" id="PTHR13009">
    <property type="entry name" value="HEAT SHOCK PROTEIN 90 HSP90 CO-CHAPERONE AHA-1"/>
    <property type="match status" value="1"/>
</dbReference>
<dbReference type="GO" id="GO:0051087">
    <property type="term" value="F:protein-folding chaperone binding"/>
    <property type="evidence" value="ECO:0007669"/>
    <property type="project" value="EnsemblFungi"/>
</dbReference>
<dbReference type="AlphaFoldDB" id="I2GZU9"/>
<organism evidence="3 4">
    <name type="scientific">Henningerozyma blattae (strain ATCC 34711 / CBS 6284 / DSM 70876 / NBRC 10599 / NRRL Y-10934 / UCD 77-7)</name>
    <name type="common">Yeast</name>
    <name type="synonym">Tetrapisispora blattae</name>
    <dbReference type="NCBI Taxonomy" id="1071380"/>
    <lineage>
        <taxon>Eukaryota</taxon>
        <taxon>Fungi</taxon>
        <taxon>Dikarya</taxon>
        <taxon>Ascomycota</taxon>
        <taxon>Saccharomycotina</taxon>
        <taxon>Saccharomycetes</taxon>
        <taxon>Saccharomycetales</taxon>
        <taxon>Saccharomycetaceae</taxon>
        <taxon>Henningerozyma</taxon>
    </lineage>
</organism>
<dbReference type="OrthoDB" id="567237at2759"/>
<dbReference type="GO" id="GO:0005829">
    <property type="term" value="C:cytosol"/>
    <property type="evidence" value="ECO:0007669"/>
    <property type="project" value="TreeGrafter"/>
</dbReference>
<dbReference type="eggNOG" id="KOG2936">
    <property type="taxonomic scope" value="Eukaryota"/>
</dbReference>
<evidence type="ECO:0000259" key="2">
    <source>
        <dbReference type="SMART" id="SM01000"/>
    </source>
</evidence>
<comment type="similarity">
    <text evidence="1">Belongs to the AHA1 family.</text>
</comment>
<dbReference type="SMART" id="SM01000">
    <property type="entry name" value="Aha1_N"/>
    <property type="match status" value="1"/>
</dbReference>
<dbReference type="InterPro" id="IPR036338">
    <property type="entry name" value="Aha1"/>
</dbReference>
<dbReference type="Pfam" id="PF09229">
    <property type="entry name" value="Aha1_N"/>
    <property type="match status" value="1"/>
</dbReference>